<accession>A0A550CWT5</accession>
<feature type="region of interest" description="Disordered" evidence="2">
    <location>
        <begin position="215"/>
        <end position="253"/>
    </location>
</feature>
<feature type="compositionally biased region" description="Polar residues" evidence="2">
    <location>
        <begin position="103"/>
        <end position="116"/>
    </location>
</feature>
<feature type="compositionally biased region" description="Low complexity" evidence="2">
    <location>
        <begin position="136"/>
        <end position="161"/>
    </location>
</feature>
<organism evidence="3 4">
    <name type="scientific">Schizophyllum amplum</name>
    <dbReference type="NCBI Taxonomy" id="97359"/>
    <lineage>
        <taxon>Eukaryota</taxon>
        <taxon>Fungi</taxon>
        <taxon>Dikarya</taxon>
        <taxon>Basidiomycota</taxon>
        <taxon>Agaricomycotina</taxon>
        <taxon>Agaricomycetes</taxon>
        <taxon>Agaricomycetidae</taxon>
        <taxon>Agaricales</taxon>
        <taxon>Schizophyllaceae</taxon>
        <taxon>Schizophyllum</taxon>
    </lineage>
</organism>
<feature type="compositionally biased region" description="Low complexity" evidence="2">
    <location>
        <begin position="74"/>
        <end position="83"/>
    </location>
</feature>
<dbReference type="OrthoDB" id="10492575at2759"/>
<evidence type="ECO:0000256" key="2">
    <source>
        <dbReference type="SAM" id="MobiDB-lite"/>
    </source>
</evidence>
<dbReference type="Proteomes" id="UP000320762">
    <property type="component" value="Unassembled WGS sequence"/>
</dbReference>
<reference evidence="3 4" key="1">
    <citation type="journal article" date="2019" name="New Phytol.">
        <title>Comparative genomics reveals unique wood-decay strategies and fruiting body development in the Schizophyllaceae.</title>
        <authorList>
            <person name="Almasi E."/>
            <person name="Sahu N."/>
            <person name="Krizsan K."/>
            <person name="Balint B."/>
            <person name="Kovacs G.M."/>
            <person name="Kiss B."/>
            <person name="Cseklye J."/>
            <person name="Drula E."/>
            <person name="Henrissat B."/>
            <person name="Nagy I."/>
            <person name="Chovatia M."/>
            <person name="Adam C."/>
            <person name="LaButti K."/>
            <person name="Lipzen A."/>
            <person name="Riley R."/>
            <person name="Grigoriev I.V."/>
            <person name="Nagy L.G."/>
        </authorList>
    </citation>
    <scope>NUCLEOTIDE SEQUENCE [LARGE SCALE GENOMIC DNA]</scope>
    <source>
        <strain evidence="3 4">NL-1724</strain>
    </source>
</reference>
<proteinExistence type="predicted"/>
<feature type="coiled-coil region" evidence="1">
    <location>
        <begin position="29"/>
        <end position="56"/>
    </location>
</feature>
<evidence type="ECO:0000313" key="4">
    <source>
        <dbReference type="Proteomes" id="UP000320762"/>
    </source>
</evidence>
<evidence type="ECO:0000313" key="3">
    <source>
        <dbReference type="EMBL" id="TRM69244.1"/>
    </source>
</evidence>
<keyword evidence="1" id="KW-0175">Coiled coil</keyword>
<dbReference type="STRING" id="97359.A0A550CWT5"/>
<dbReference type="AlphaFoldDB" id="A0A550CWT5"/>
<gene>
    <name evidence="3" type="ORF">BD626DRAFT_473441</name>
</gene>
<feature type="region of interest" description="Disordered" evidence="2">
    <location>
        <begin position="57"/>
        <end position="201"/>
    </location>
</feature>
<keyword evidence="4" id="KW-1185">Reference proteome</keyword>
<protein>
    <submittedName>
        <fullName evidence="3">Uncharacterized protein</fullName>
    </submittedName>
</protein>
<sequence length="286" mass="29446">MESAATPRLATPLAEPAVEDMLLQILQAVQASSENIAEVRRECEELRRANARLECQLVHHAQPSTPPPVEQPRDAPAPAAKRPSLPDVKQNILPGARHPPPSDQGQSPLSATSQPLSRDAKAVSLTVATPSPPAPTASTPASPVVGGRASSPLPSCASSSPFGSPVKSPFVAGANPRSAEPLLSASTKASSPARSSFVGGKSPFEIASTQTVSAKSPFVGGKSPSVGVSTPSSAARHELPAVPASTPSTQRLPPALKRAAAADDDRVLFCRKARGPYADLLRRAVC</sequence>
<comment type="caution">
    <text evidence="3">The sequence shown here is derived from an EMBL/GenBank/DDBJ whole genome shotgun (WGS) entry which is preliminary data.</text>
</comment>
<name>A0A550CWT5_9AGAR</name>
<feature type="compositionally biased region" description="Polar residues" evidence="2">
    <location>
        <begin position="184"/>
        <end position="194"/>
    </location>
</feature>
<dbReference type="EMBL" id="VDMD01000001">
    <property type="protein sequence ID" value="TRM69244.1"/>
    <property type="molecule type" value="Genomic_DNA"/>
</dbReference>
<evidence type="ECO:0000256" key="1">
    <source>
        <dbReference type="SAM" id="Coils"/>
    </source>
</evidence>